<evidence type="ECO:0000313" key="2">
    <source>
        <dbReference type="EMBL" id="VVM08016.1"/>
    </source>
</evidence>
<evidence type="ECO:0000313" key="3">
    <source>
        <dbReference type="Proteomes" id="UP000334923"/>
    </source>
</evidence>
<dbReference type="EMBL" id="CABFVA020000116">
    <property type="protein sequence ID" value="VVM08016.1"/>
    <property type="molecule type" value="Genomic_DNA"/>
</dbReference>
<name>A0A5E6MQP6_9BACT</name>
<gene>
    <name evidence="2" type="ORF">MAMT_02057</name>
</gene>
<dbReference type="AlphaFoldDB" id="A0A5E6MQP6"/>
<dbReference type="OrthoDB" id="9795827at2"/>
<accession>A0A5E6MQP6</accession>
<protein>
    <recommendedName>
        <fullName evidence="1">Haem-binding uptake Tiki superfamily ChaN domain-containing protein</fullName>
    </recommendedName>
</protein>
<proteinExistence type="predicted"/>
<dbReference type="RefSeq" id="WP_142660891.1">
    <property type="nucleotide sequence ID" value="NZ_CABFVA020000116.1"/>
</dbReference>
<sequence>MSGSIRGKIARLGLIREAVVILALSFLFSGCGAHSQGWIDLLAGEPISQTALLSDLRRVRIIYLGEMHTARSHHRLEAQLLSLLGTGEDPLSLFLEALESEDEPWVSRFLAGELSFEEFARAIHWSARWSNYQDYRGLCLLARERRIRIFGLDGPAPLFRRIARLGWQSVPTAERTRLRLDHVQFDPMYQRLLQLFLPIHPGMGRTWLRQAAEAQEVRDEWMAQRIVRALHGRGRKEDRALVVCGAGHLRFGLGLPEHVAWRLPLPRRILLLASPPEKERNSGLALKRSPGQFLSVPHASLEFVDRPLAHYLWLPPKAFPLPREP</sequence>
<organism evidence="2 3">
    <name type="scientific">Methylacidimicrobium tartarophylax</name>
    <dbReference type="NCBI Taxonomy" id="1041768"/>
    <lineage>
        <taxon>Bacteria</taxon>
        <taxon>Pseudomonadati</taxon>
        <taxon>Verrucomicrobiota</taxon>
        <taxon>Methylacidimicrobium</taxon>
    </lineage>
</organism>
<reference evidence="2 3" key="1">
    <citation type="submission" date="2019-09" db="EMBL/GenBank/DDBJ databases">
        <authorList>
            <person name="Cremers G."/>
        </authorList>
    </citation>
    <scope>NUCLEOTIDE SEQUENCE [LARGE SCALE GENOMIC DNA]</scope>
    <source>
        <strain evidence="2">4A</strain>
    </source>
</reference>
<dbReference type="InterPro" id="IPR007314">
    <property type="entry name" value="Cofac_haem-bd_dom"/>
</dbReference>
<dbReference type="PROSITE" id="PS51257">
    <property type="entry name" value="PROKAR_LIPOPROTEIN"/>
    <property type="match status" value="1"/>
</dbReference>
<dbReference type="SUPFAM" id="SSF159501">
    <property type="entry name" value="EreA/ChaN-like"/>
    <property type="match status" value="1"/>
</dbReference>
<dbReference type="CDD" id="cd14727">
    <property type="entry name" value="ChanN-like"/>
    <property type="match status" value="1"/>
</dbReference>
<feature type="domain" description="Haem-binding uptake Tiki superfamily ChaN" evidence="1">
    <location>
        <begin position="53"/>
        <end position="259"/>
    </location>
</feature>
<evidence type="ECO:0000259" key="1">
    <source>
        <dbReference type="Pfam" id="PF04187"/>
    </source>
</evidence>
<dbReference type="Pfam" id="PF04187">
    <property type="entry name" value="Cofac_haem_bdg"/>
    <property type="match status" value="1"/>
</dbReference>
<keyword evidence="3" id="KW-1185">Reference proteome</keyword>
<dbReference type="Proteomes" id="UP000334923">
    <property type="component" value="Unassembled WGS sequence"/>
</dbReference>
<dbReference type="Gene3D" id="3.40.50.11550">
    <property type="match status" value="1"/>
</dbReference>